<proteinExistence type="predicted"/>
<accession>A0A0A9AI13</accession>
<reference evidence="1" key="1">
    <citation type="submission" date="2014-09" db="EMBL/GenBank/DDBJ databases">
        <authorList>
            <person name="Magalhaes I.L.F."/>
            <person name="Oliveira U."/>
            <person name="Santos F.R."/>
            <person name="Vidigal T.H.D.A."/>
            <person name="Brescovit A.D."/>
            <person name="Santos A.J."/>
        </authorList>
    </citation>
    <scope>NUCLEOTIDE SEQUENCE</scope>
    <source>
        <tissue evidence="1">Shoot tissue taken approximately 20 cm above the soil surface</tissue>
    </source>
</reference>
<organism evidence="1">
    <name type="scientific">Arundo donax</name>
    <name type="common">Giant reed</name>
    <name type="synonym">Donax arundinaceus</name>
    <dbReference type="NCBI Taxonomy" id="35708"/>
    <lineage>
        <taxon>Eukaryota</taxon>
        <taxon>Viridiplantae</taxon>
        <taxon>Streptophyta</taxon>
        <taxon>Embryophyta</taxon>
        <taxon>Tracheophyta</taxon>
        <taxon>Spermatophyta</taxon>
        <taxon>Magnoliopsida</taxon>
        <taxon>Liliopsida</taxon>
        <taxon>Poales</taxon>
        <taxon>Poaceae</taxon>
        <taxon>PACMAD clade</taxon>
        <taxon>Arundinoideae</taxon>
        <taxon>Arundineae</taxon>
        <taxon>Arundo</taxon>
    </lineage>
</organism>
<sequence length="40" mass="4321">MGFVAQRFASAMCEAILYAVNARSDASFLSHLSFNAARVP</sequence>
<dbReference type="AlphaFoldDB" id="A0A0A9AI13"/>
<evidence type="ECO:0000313" key="1">
    <source>
        <dbReference type="EMBL" id="JAD51324.1"/>
    </source>
</evidence>
<protein>
    <submittedName>
        <fullName evidence="1">Uncharacterized protein</fullName>
    </submittedName>
</protein>
<dbReference type="EMBL" id="GBRH01246571">
    <property type="protein sequence ID" value="JAD51324.1"/>
    <property type="molecule type" value="Transcribed_RNA"/>
</dbReference>
<reference evidence="1" key="2">
    <citation type="journal article" date="2015" name="Data Brief">
        <title>Shoot transcriptome of the giant reed, Arundo donax.</title>
        <authorList>
            <person name="Barrero R.A."/>
            <person name="Guerrero F.D."/>
            <person name="Moolhuijzen P."/>
            <person name="Goolsby J.A."/>
            <person name="Tidwell J."/>
            <person name="Bellgard S.E."/>
            <person name="Bellgard M.I."/>
        </authorList>
    </citation>
    <scope>NUCLEOTIDE SEQUENCE</scope>
    <source>
        <tissue evidence="1">Shoot tissue taken approximately 20 cm above the soil surface</tissue>
    </source>
</reference>
<name>A0A0A9AI13_ARUDO</name>